<evidence type="ECO:0000256" key="1">
    <source>
        <dbReference type="ARBA" id="ARBA00022801"/>
    </source>
</evidence>
<dbReference type="InterPro" id="IPR050300">
    <property type="entry name" value="GDXG_lipolytic_enzyme"/>
</dbReference>
<name>A0ABS4SPQ6_9PROT</name>
<dbReference type="InterPro" id="IPR029058">
    <property type="entry name" value="AB_hydrolase_fold"/>
</dbReference>
<dbReference type="PANTHER" id="PTHR48081">
    <property type="entry name" value="AB HYDROLASE SUPERFAMILY PROTEIN C4A8.06C"/>
    <property type="match status" value="1"/>
</dbReference>
<accession>A0ABS4SPQ6</accession>
<keyword evidence="4" id="KW-1185">Reference proteome</keyword>
<dbReference type="EC" id="3.5.1.9" evidence="3"/>
<dbReference type="EMBL" id="JAGINP010000010">
    <property type="protein sequence ID" value="MBP2293380.1"/>
    <property type="molecule type" value="Genomic_DNA"/>
</dbReference>
<comment type="caution">
    <text evidence="3">The sequence shown here is derived from an EMBL/GenBank/DDBJ whole genome shotgun (WGS) entry which is preliminary data.</text>
</comment>
<dbReference type="SUPFAM" id="SSF53474">
    <property type="entry name" value="alpha/beta-Hydrolases"/>
    <property type="match status" value="1"/>
</dbReference>
<dbReference type="RefSeq" id="WP_209767307.1">
    <property type="nucleotide sequence ID" value="NZ_JAGINP010000010.1"/>
</dbReference>
<evidence type="ECO:0000313" key="4">
    <source>
        <dbReference type="Proteomes" id="UP000781958"/>
    </source>
</evidence>
<reference evidence="3 4" key="1">
    <citation type="submission" date="2021-03" db="EMBL/GenBank/DDBJ databases">
        <title>Genomic Encyclopedia of Type Strains, Phase III (KMG-III): the genomes of soil and plant-associated and newly described type strains.</title>
        <authorList>
            <person name="Whitman W."/>
        </authorList>
    </citation>
    <scope>NUCLEOTIDE SEQUENCE [LARGE SCALE GENOMIC DNA]</scope>
    <source>
        <strain evidence="3 4">IMMIB AFH-6</strain>
    </source>
</reference>
<organism evidence="3 4">
    <name type="scientific">Azospirillum rugosum</name>
    <dbReference type="NCBI Taxonomy" id="416170"/>
    <lineage>
        <taxon>Bacteria</taxon>
        <taxon>Pseudomonadati</taxon>
        <taxon>Pseudomonadota</taxon>
        <taxon>Alphaproteobacteria</taxon>
        <taxon>Rhodospirillales</taxon>
        <taxon>Azospirillaceae</taxon>
        <taxon>Azospirillum</taxon>
    </lineage>
</organism>
<dbReference type="PANTHER" id="PTHR48081:SF33">
    <property type="entry name" value="KYNURENINE FORMAMIDASE"/>
    <property type="match status" value="1"/>
</dbReference>
<sequence length="292" mass="31640">MSVVRDDHEWQYNPRASVPDFARHAARASELSRAARKRHAGRYDVAYGDTKLSTLDVFPAATPNAPLHLFLHGGYWRGRDKADYSYIADALVPRGVTTVVMNYDLCPDASLPEIVRRTRDGLRWVHRHAAELGGDPERITASGHSAGAHLLAMALADDAGGDRLGGDRLGGDRLPDGLVKAAVLVSGIYELEPVLGITVNDTIRLRPEMVDGVSPMRHPPATATALEIAVGANETPAWVGQSRDFAERCRARGSACAYHEIPGHDHFSIMALMETPDDPLSRMVLKAAGMPA</sequence>
<dbReference type="GO" id="GO:0004061">
    <property type="term" value="F:arylformamidase activity"/>
    <property type="evidence" value="ECO:0007669"/>
    <property type="project" value="UniProtKB-EC"/>
</dbReference>
<dbReference type="Pfam" id="PF20434">
    <property type="entry name" value="BD-FAE"/>
    <property type="match status" value="1"/>
</dbReference>
<evidence type="ECO:0000313" key="3">
    <source>
        <dbReference type="EMBL" id="MBP2293380.1"/>
    </source>
</evidence>
<dbReference type="Gene3D" id="3.40.50.1820">
    <property type="entry name" value="alpha/beta hydrolase"/>
    <property type="match status" value="1"/>
</dbReference>
<gene>
    <name evidence="3" type="ORF">J2851_003163</name>
</gene>
<keyword evidence="1 3" id="KW-0378">Hydrolase</keyword>
<dbReference type="InterPro" id="IPR049492">
    <property type="entry name" value="BD-FAE-like_dom"/>
</dbReference>
<protein>
    <submittedName>
        <fullName evidence="3">Arylformamidase</fullName>
        <ecNumber evidence="3">3.5.1.9</ecNumber>
    </submittedName>
</protein>
<feature type="domain" description="BD-FAE-like" evidence="2">
    <location>
        <begin position="61"/>
        <end position="154"/>
    </location>
</feature>
<evidence type="ECO:0000259" key="2">
    <source>
        <dbReference type="Pfam" id="PF20434"/>
    </source>
</evidence>
<proteinExistence type="predicted"/>
<dbReference type="Proteomes" id="UP000781958">
    <property type="component" value="Unassembled WGS sequence"/>
</dbReference>